<accession>A0A3B0MJ40</accession>
<dbReference type="Gene3D" id="2.180.10.10">
    <property type="entry name" value="RHS repeat-associated core"/>
    <property type="match status" value="1"/>
</dbReference>
<reference evidence="1" key="1">
    <citation type="submission" date="2018-04" db="EMBL/GenBank/DDBJ databases">
        <authorList>
            <person name="Go L.Y."/>
            <person name="Mitchell J.A."/>
        </authorList>
    </citation>
    <scope>NUCLEOTIDE SEQUENCE</scope>
    <source>
        <strain evidence="1">ARTV</strain>
    </source>
</reference>
<sequence>MQSSSLFNGTPTIKIVDNRGLTVREIDYHRHPDSPNITNERITRHQYNAHGLLIISIDPRLYEQQKNDLTIKPNFYYHRALNSMVLATNSVGAGTTFDLHDIAGRPTFACSETGVFRSWQYEDSQQLGRPISITEQLPSKTKYVTERFIWAGNSDSEQQKNLLG</sequence>
<organism evidence="1">
    <name type="scientific">Arsenophonus endosymbiont of Trialeurodes vaporariorum</name>
    <dbReference type="NCBI Taxonomy" id="235567"/>
    <lineage>
        <taxon>Bacteria</taxon>
        <taxon>Pseudomonadati</taxon>
        <taxon>Pseudomonadota</taxon>
        <taxon>Gammaproteobacteria</taxon>
        <taxon>Enterobacterales</taxon>
        <taxon>Morganellaceae</taxon>
        <taxon>Arsenophonus</taxon>
    </lineage>
</organism>
<gene>
    <name evidence="1" type="ORF">ARTV_1263</name>
</gene>
<dbReference type="EMBL" id="UFQR01000004">
    <property type="protein sequence ID" value="SSW95404.1"/>
    <property type="molecule type" value="Genomic_DNA"/>
</dbReference>
<proteinExistence type="predicted"/>
<name>A0A3B0MJ40_9GAMM</name>
<protein>
    <submittedName>
        <fullName evidence="1">Uncharacterized protein</fullName>
    </submittedName>
</protein>
<evidence type="ECO:0000313" key="1">
    <source>
        <dbReference type="EMBL" id="SSW95404.1"/>
    </source>
</evidence>
<dbReference type="AlphaFoldDB" id="A0A3B0MJ40"/>